<feature type="transmembrane region" description="Helical" evidence="7">
    <location>
        <begin position="369"/>
        <end position="390"/>
    </location>
</feature>
<protein>
    <submittedName>
        <fullName evidence="9">MFS general substrate transporter</fullName>
    </submittedName>
</protein>
<evidence type="ECO:0000313" key="9">
    <source>
        <dbReference type="EMBL" id="PWN26773.1"/>
    </source>
</evidence>
<accession>A0A316USC2</accession>
<evidence type="ECO:0000256" key="5">
    <source>
        <dbReference type="ARBA" id="ARBA00022989"/>
    </source>
</evidence>
<dbReference type="Proteomes" id="UP000245884">
    <property type="component" value="Unassembled WGS sequence"/>
</dbReference>
<dbReference type="RefSeq" id="XP_025361385.1">
    <property type="nucleotide sequence ID" value="XM_025504181.1"/>
</dbReference>
<feature type="transmembrane region" description="Helical" evidence="7">
    <location>
        <begin position="331"/>
        <end position="349"/>
    </location>
</feature>
<feature type="transmembrane region" description="Helical" evidence="7">
    <location>
        <begin position="102"/>
        <end position="125"/>
    </location>
</feature>
<dbReference type="InterPro" id="IPR005829">
    <property type="entry name" value="Sugar_transporter_CS"/>
</dbReference>
<dbReference type="Gene3D" id="1.20.1250.20">
    <property type="entry name" value="MFS general substrate transporter like domains"/>
    <property type="match status" value="1"/>
</dbReference>
<feature type="transmembrane region" description="Helical" evidence="7">
    <location>
        <begin position="137"/>
        <end position="157"/>
    </location>
</feature>
<gene>
    <name evidence="9" type="ORF">BDZ90DRAFT_213843</name>
</gene>
<dbReference type="AlphaFoldDB" id="A0A316USC2"/>
<keyword evidence="6 7" id="KW-0472">Membrane</keyword>
<feature type="transmembrane region" description="Helical" evidence="7">
    <location>
        <begin position="431"/>
        <end position="450"/>
    </location>
</feature>
<feature type="transmembrane region" description="Helical" evidence="7">
    <location>
        <begin position="169"/>
        <end position="192"/>
    </location>
</feature>
<feature type="transmembrane region" description="Helical" evidence="7">
    <location>
        <begin position="307"/>
        <end position="324"/>
    </location>
</feature>
<dbReference type="InterPro" id="IPR050360">
    <property type="entry name" value="MFS_Sugar_Transporters"/>
</dbReference>
<dbReference type="OrthoDB" id="6133115at2759"/>
<keyword evidence="4 7" id="KW-0812">Transmembrane</keyword>
<reference evidence="9 10" key="1">
    <citation type="journal article" date="2018" name="Mol. Biol. Evol.">
        <title>Broad Genomic Sampling Reveals a Smut Pathogenic Ancestry of the Fungal Clade Ustilaginomycotina.</title>
        <authorList>
            <person name="Kijpornyongpan T."/>
            <person name="Mondo S.J."/>
            <person name="Barry K."/>
            <person name="Sandor L."/>
            <person name="Lee J."/>
            <person name="Lipzen A."/>
            <person name="Pangilinan J."/>
            <person name="LaButti K."/>
            <person name="Hainaut M."/>
            <person name="Henrissat B."/>
            <person name="Grigoriev I.V."/>
            <person name="Spatafora J.W."/>
            <person name="Aime M.C."/>
        </authorList>
    </citation>
    <scope>NUCLEOTIDE SEQUENCE [LARGE SCALE GENOMIC DNA]</scope>
    <source>
        <strain evidence="9 10">MCA 5214</strain>
    </source>
</reference>
<evidence type="ECO:0000256" key="6">
    <source>
        <dbReference type="ARBA" id="ARBA00023136"/>
    </source>
</evidence>
<evidence type="ECO:0000256" key="7">
    <source>
        <dbReference type="SAM" id="Phobius"/>
    </source>
</evidence>
<feature type="transmembrane region" description="Helical" evidence="7">
    <location>
        <begin position="47"/>
        <end position="71"/>
    </location>
</feature>
<dbReference type="GO" id="GO:0016020">
    <property type="term" value="C:membrane"/>
    <property type="evidence" value="ECO:0007669"/>
    <property type="project" value="UniProtKB-SubCell"/>
</dbReference>
<name>A0A316USC2_9BASI</name>
<dbReference type="InterPro" id="IPR005828">
    <property type="entry name" value="MFS_sugar_transport-like"/>
</dbReference>
<comment type="subcellular location">
    <subcellularLocation>
        <location evidence="1">Membrane</location>
        <topology evidence="1">Multi-pass membrane protein</topology>
    </subcellularLocation>
</comment>
<proteinExistence type="inferred from homology"/>
<dbReference type="PROSITE" id="PS00216">
    <property type="entry name" value="SUGAR_TRANSPORT_1"/>
    <property type="match status" value="1"/>
</dbReference>
<feature type="transmembrane region" description="Helical" evidence="7">
    <location>
        <begin position="265"/>
        <end position="287"/>
    </location>
</feature>
<dbReference type="PROSITE" id="PS50850">
    <property type="entry name" value="MFS"/>
    <property type="match status" value="1"/>
</dbReference>
<evidence type="ECO:0000256" key="2">
    <source>
        <dbReference type="ARBA" id="ARBA00010992"/>
    </source>
</evidence>
<sequence length="466" mass="50142">PGRLRLHLSYAILIIAASSNGYDGALISSLQALPAFNDNLGQGISSAYKGLIIAGIALGGVAFFFPAAYLADRAGRRFTTVLGGTVMLVASVVQAFTHGAAAFLITRIFLGAGLAFTQTSAAPLLNEIASPQHRAVVGAFYNALYFIGSITAAWVTFGTLASLRFNNWAWRAPCLVQAIFPLLLVAGVLAVVPESPRFLVSKGRIEEARRVLVHLHAERHDGSGIGTSAAYAEEELEAITASLARDRSNFSYFDFLRSPADRWRLWIIVFVALIVQWAGQAPASYYLSPILGSLGITDPLQQAGLNGGLQVWSMITAITGAAVTERIGRRSLWLTSLGGMLASEVAYTVSSAEFQQDGSHSAGLSGVVFLFLISGFYSLAITPLAFLYPVEVTTYRNRAQGLALNQFLVFLLGAFNQFVNPIALDAIGYKYYAVFIALLVVFIGVVVFSFPETRGMGELEEIERVF</sequence>
<dbReference type="SUPFAM" id="SSF103473">
    <property type="entry name" value="MFS general substrate transporter"/>
    <property type="match status" value="1"/>
</dbReference>
<dbReference type="FunFam" id="1.20.1250.20:FF:000134">
    <property type="entry name" value="MFS sugar transporter protein"/>
    <property type="match status" value="1"/>
</dbReference>
<keyword evidence="3" id="KW-0813">Transport</keyword>
<evidence type="ECO:0000259" key="8">
    <source>
        <dbReference type="PROSITE" id="PS50850"/>
    </source>
</evidence>
<comment type="similarity">
    <text evidence="2">Belongs to the major facilitator superfamily. Sugar transporter (TC 2.A.1.1) family.</text>
</comment>
<evidence type="ECO:0000256" key="3">
    <source>
        <dbReference type="ARBA" id="ARBA00022448"/>
    </source>
</evidence>
<feature type="non-terminal residue" evidence="9">
    <location>
        <position position="1"/>
    </location>
</feature>
<dbReference type="PANTHER" id="PTHR48022">
    <property type="entry name" value="PLASTIDIC GLUCOSE TRANSPORTER 4"/>
    <property type="match status" value="1"/>
</dbReference>
<dbReference type="Pfam" id="PF00083">
    <property type="entry name" value="Sugar_tr"/>
    <property type="match status" value="1"/>
</dbReference>
<feature type="domain" description="Major facilitator superfamily (MFS) profile" evidence="8">
    <location>
        <begin position="9"/>
        <end position="454"/>
    </location>
</feature>
<dbReference type="GO" id="GO:0005351">
    <property type="term" value="F:carbohydrate:proton symporter activity"/>
    <property type="evidence" value="ECO:0007669"/>
    <property type="project" value="TreeGrafter"/>
</dbReference>
<feature type="transmembrane region" description="Helical" evidence="7">
    <location>
        <begin position="402"/>
        <end position="419"/>
    </location>
</feature>
<dbReference type="InterPro" id="IPR036259">
    <property type="entry name" value="MFS_trans_sf"/>
</dbReference>
<feature type="transmembrane region" description="Helical" evidence="7">
    <location>
        <begin position="78"/>
        <end position="96"/>
    </location>
</feature>
<dbReference type="InterPro" id="IPR020846">
    <property type="entry name" value="MFS_dom"/>
</dbReference>
<dbReference type="GeneID" id="37026004"/>
<evidence type="ECO:0000256" key="1">
    <source>
        <dbReference type="ARBA" id="ARBA00004141"/>
    </source>
</evidence>
<keyword evidence="10" id="KW-1185">Reference proteome</keyword>
<evidence type="ECO:0000256" key="4">
    <source>
        <dbReference type="ARBA" id="ARBA00022692"/>
    </source>
</evidence>
<dbReference type="STRING" id="1569628.A0A316USC2"/>
<feature type="non-terminal residue" evidence="9">
    <location>
        <position position="466"/>
    </location>
</feature>
<dbReference type="EMBL" id="KZ819670">
    <property type="protein sequence ID" value="PWN26773.1"/>
    <property type="molecule type" value="Genomic_DNA"/>
</dbReference>
<feature type="transmembrane region" description="Helical" evidence="7">
    <location>
        <begin position="7"/>
        <end position="27"/>
    </location>
</feature>
<dbReference type="PANTHER" id="PTHR48022:SF64">
    <property type="entry name" value="MAJOR FACILITATOR SUPERFAMILY (MFS) PROFILE DOMAIN-CONTAINING PROTEIN"/>
    <property type="match status" value="1"/>
</dbReference>
<keyword evidence="5 7" id="KW-1133">Transmembrane helix</keyword>
<evidence type="ECO:0000313" key="10">
    <source>
        <dbReference type="Proteomes" id="UP000245884"/>
    </source>
</evidence>
<organism evidence="9 10">
    <name type="scientific">Jaminaea rosea</name>
    <dbReference type="NCBI Taxonomy" id="1569628"/>
    <lineage>
        <taxon>Eukaryota</taxon>
        <taxon>Fungi</taxon>
        <taxon>Dikarya</taxon>
        <taxon>Basidiomycota</taxon>
        <taxon>Ustilaginomycotina</taxon>
        <taxon>Exobasidiomycetes</taxon>
        <taxon>Microstromatales</taxon>
        <taxon>Microstromatales incertae sedis</taxon>
        <taxon>Jaminaea</taxon>
    </lineage>
</organism>